<sequence length="116" mass="13463">EQIIQNKRTMYKHMQMPIHNIVPKGKSSSVLAGSLKKKKRFIPVFFLEYKDSWRVVRRNINLSCHKFHFKNLHTVKKFSKPATPKWASVANAVVSSIATQAYLVQTPRPAVWKQIC</sequence>
<gene>
    <name evidence="1" type="primary">ORF198285</name>
</gene>
<dbReference type="AlphaFoldDB" id="A0A0B7BKZ7"/>
<reference evidence="1" key="1">
    <citation type="submission" date="2014-12" db="EMBL/GenBank/DDBJ databases">
        <title>Insight into the proteome of Arion vulgaris.</title>
        <authorList>
            <person name="Aradska J."/>
            <person name="Bulat T."/>
            <person name="Smidak R."/>
            <person name="Sarate P."/>
            <person name="Gangsoo J."/>
            <person name="Sialana F."/>
            <person name="Bilban M."/>
            <person name="Lubec G."/>
        </authorList>
    </citation>
    <scope>NUCLEOTIDE SEQUENCE</scope>
    <source>
        <tissue evidence="1">Skin</tissue>
    </source>
</reference>
<proteinExistence type="predicted"/>
<organism evidence="1">
    <name type="scientific">Arion vulgaris</name>
    <dbReference type="NCBI Taxonomy" id="1028688"/>
    <lineage>
        <taxon>Eukaryota</taxon>
        <taxon>Metazoa</taxon>
        <taxon>Spiralia</taxon>
        <taxon>Lophotrochozoa</taxon>
        <taxon>Mollusca</taxon>
        <taxon>Gastropoda</taxon>
        <taxon>Heterobranchia</taxon>
        <taxon>Euthyneura</taxon>
        <taxon>Panpulmonata</taxon>
        <taxon>Eupulmonata</taxon>
        <taxon>Stylommatophora</taxon>
        <taxon>Helicina</taxon>
        <taxon>Arionoidea</taxon>
        <taxon>Arionidae</taxon>
        <taxon>Arion</taxon>
    </lineage>
</organism>
<evidence type="ECO:0000313" key="1">
    <source>
        <dbReference type="EMBL" id="CEK93984.1"/>
    </source>
</evidence>
<feature type="non-terminal residue" evidence="1">
    <location>
        <position position="1"/>
    </location>
</feature>
<dbReference type="EMBL" id="HACG01047119">
    <property type="protein sequence ID" value="CEK93984.1"/>
    <property type="molecule type" value="Transcribed_RNA"/>
</dbReference>
<accession>A0A0B7BKZ7</accession>
<protein>
    <submittedName>
        <fullName evidence="1">Uncharacterized protein</fullName>
    </submittedName>
</protein>
<name>A0A0B7BKZ7_9EUPU</name>